<comment type="caution">
    <text evidence="10">The sequence shown here is derived from an EMBL/GenBank/DDBJ whole genome shotgun (WGS) entry which is preliminary data.</text>
</comment>
<dbReference type="EMBL" id="JAAQPH010000032">
    <property type="protein sequence ID" value="NIA72100.1"/>
    <property type="molecule type" value="Genomic_DNA"/>
</dbReference>
<dbReference type="Gene3D" id="3.40.30.10">
    <property type="entry name" value="Glutaredoxin"/>
    <property type="match status" value="1"/>
</dbReference>
<dbReference type="InterPro" id="IPR036249">
    <property type="entry name" value="Thioredoxin-like_sf"/>
</dbReference>
<dbReference type="GO" id="GO:0046872">
    <property type="term" value="F:metal ion binding"/>
    <property type="evidence" value="ECO:0007669"/>
    <property type="project" value="UniProtKB-KW"/>
</dbReference>
<dbReference type="InterPro" id="IPR014434">
    <property type="entry name" value="Monothiol_GRX"/>
</dbReference>
<dbReference type="PANTHER" id="PTHR10293">
    <property type="entry name" value="GLUTAREDOXIN FAMILY MEMBER"/>
    <property type="match status" value="1"/>
</dbReference>
<dbReference type="NCBIfam" id="TIGR00365">
    <property type="entry name" value="Grx4 family monothiol glutaredoxin"/>
    <property type="match status" value="1"/>
</dbReference>
<keyword evidence="11" id="KW-1185">Reference proteome</keyword>
<dbReference type="Pfam" id="PF00462">
    <property type="entry name" value="Glutaredoxin"/>
    <property type="match status" value="1"/>
</dbReference>
<dbReference type="Proteomes" id="UP000761264">
    <property type="component" value="Unassembled WGS sequence"/>
</dbReference>
<dbReference type="RefSeq" id="WP_167230842.1">
    <property type="nucleotide sequence ID" value="NZ_JAAQPH010000032.1"/>
</dbReference>
<evidence type="ECO:0000256" key="4">
    <source>
        <dbReference type="ARBA" id="ARBA00023004"/>
    </source>
</evidence>
<evidence type="ECO:0000256" key="6">
    <source>
        <dbReference type="ARBA" id="ARBA00023284"/>
    </source>
</evidence>
<evidence type="ECO:0000256" key="1">
    <source>
        <dbReference type="ARBA" id="ARBA00009630"/>
    </source>
</evidence>
<keyword evidence="2 8" id="KW-0001">2Fe-2S</keyword>
<dbReference type="PIRSF" id="PIRSF005894">
    <property type="entry name" value="Monothiol_GRX"/>
    <property type="match status" value="1"/>
</dbReference>
<evidence type="ECO:0000256" key="3">
    <source>
        <dbReference type="ARBA" id="ARBA00022723"/>
    </source>
</evidence>
<evidence type="ECO:0000256" key="5">
    <source>
        <dbReference type="ARBA" id="ARBA00023014"/>
    </source>
</evidence>
<dbReference type="GO" id="GO:0015036">
    <property type="term" value="F:disulfide oxidoreductase activity"/>
    <property type="evidence" value="ECO:0007669"/>
    <property type="project" value="InterPro"/>
</dbReference>
<dbReference type="InterPro" id="IPR033658">
    <property type="entry name" value="GRX_PICOT-like"/>
</dbReference>
<organism evidence="10 11">
    <name type="scientific">Pelagibius litoralis</name>
    <dbReference type="NCBI Taxonomy" id="374515"/>
    <lineage>
        <taxon>Bacteria</taxon>
        <taxon>Pseudomonadati</taxon>
        <taxon>Pseudomonadota</taxon>
        <taxon>Alphaproteobacteria</taxon>
        <taxon>Rhodospirillales</taxon>
        <taxon>Rhodovibrionaceae</taxon>
        <taxon>Pelagibius</taxon>
    </lineage>
</organism>
<dbReference type="FunFam" id="3.40.30.10:FF:000005">
    <property type="entry name" value="Glutaredoxin 5"/>
    <property type="match status" value="1"/>
</dbReference>
<name>A0A967F399_9PROT</name>
<evidence type="ECO:0000313" key="11">
    <source>
        <dbReference type="Proteomes" id="UP000761264"/>
    </source>
</evidence>
<sequence>MNDSQALGRISAVVSENDVVLFMKGTPQFPQCGFSAAIAKTLSQLGVPFTPVNVLDDHAVRQGIKDYSSWPTIPQLYVQGEFVGGCDIVHEMHQSGELAQLLRDKGLL</sequence>
<dbReference type="AlphaFoldDB" id="A0A967F399"/>
<dbReference type="PROSITE" id="PS51354">
    <property type="entry name" value="GLUTAREDOXIN_2"/>
    <property type="match status" value="1"/>
</dbReference>
<dbReference type="GO" id="GO:0051537">
    <property type="term" value="F:2 iron, 2 sulfur cluster binding"/>
    <property type="evidence" value="ECO:0007669"/>
    <property type="project" value="UniProtKB-KW"/>
</dbReference>
<feature type="binding site" evidence="8">
    <location>
        <position position="32"/>
    </location>
    <ligand>
        <name>[2Fe-2S] cluster</name>
        <dbReference type="ChEBI" id="CHEBI:190135"/>
        <note>ligand shared between dimeric partners</note>
    </ligand>
</feature>
<keyword evidence="3 8" id="KW-0479">Metal-binding</keyword>
<protein>
    <recommendedName>
        <fullName evidence="7">Glutaredoxin</fullName>
    </recommendedName>
</protein>
<comment type="similarity">
    <text evidence="1 7">Belongs to the glutaredoxin family. Monothiol subfamily.</text>
</comment>
<keyword evidence="4 8" id="KW-0408">Iron</keyword>
<keyword evidence="6" id="KW-0676">Redox-active center</keyword>
<dbReference type="CDD" id="cd03028">
    <property type="entry name" value="GRX_PICOT_like"/>
    <property type="match status" value="1"/>
</dbReference>
<keyword evidence="5 8" id="KW-0411">Iron-sulfur</keyword>
<evidence type="ECO:0000313" key="10">
    <source>
        <dbReference type="EMBL" id="NIA72100.1"/>
    </source>
</evidence>
<evidence type="ECO:0000259" key="9">
    <source>
        <dbReference type="Pfam" id="PF00462"/>
    </source>
</evidence>
<feature type="domain" description="Glutaredoxin" evidence="9">
    <location>
        <begin position="19"/>
        <end position="83"/>
    </location>
</feature>
<evidence type="ECO:0000256" key="2">
    <source>
        <dbReference type="ARBA" id="ARBA00022714"/>
    </source>
</evidence>
<evidence type="ECO:0000256" key="8">
    <source>
        <dbReference type="PIRSR" id="PIRSR005894-2"/>
    </source>
</evidence>
<dbReference type="InterPro" id="IPR004480">
    <property type="entry name" value="Monothiol_GRX-rel"/>
</dbReference>
<reference evidence="10" key="1">
    <citation type="submission" date="2020-03" db="EMBL/GenBank/DDBJ databases">
        <title>Genome of Pelagibius litoralis DSM 21314T.</title>
        <authorList>
            <person name="Wang G."/>
        </authorList>
    </citation>
    <scope>NUCLEOTIDE SEQUENCE</scope>
    <source>
        <strain evidence="10">DSM 21314</strain>
    </source>
</reference>
<dbReference type="PANTHER" id="PTHR10293:SF16">
    <property type="entry name" value="GLUTAREDOXIN-RELATED PROTEIN 5, MITOCHONDRIAL"/>
    <property type="match status" value="1"/>
</dbReference>
<accession>A0A967F399</accession>
<dbReference type="SUPFAM" id="SSF52833">
    <property type="entry name" value="Thioredoxin-like"/>
    <property type="match status" value="1"/>
</dbReference>
<gene>
    <name evidence="10" type="primary">grxD</name>
    <name evidence="10" type="ORF">HBA54_26260</name>
</gene>
<dbReference type="InterPro" id="IPR002109">
    <property type="entry name" value="Glutaredoxin"/>
</dbReference>
<proteinExistence type="inferred from homology"/>
<evidence type="ECO:0000256" key="7">
    <source>
        <dbReference type="PIRNR" id="PIRNR005894"/>
    </source>
</evidence>